<reference evidence="1 2" key="1">
    <citation type="submission" date="2016-04" db="EMBL/GenBank/DDBJ databases">
        <title>The genome of Intoshia linei affirms orthonectids as highly simplified spiralians.</title>
        <authorList>
            <person name="Mikhailov K.V."/>
            <person name="Slusarev G.S."/>
            <person name="Nikitin M.A."/>
            <person name="Logacheva M.D."/>
            <person name="Penin A."/>
            <person name="Aleoshin V."/>
            <person name="Panchin Y.V."/>
        </authorList>
    </citation>
    <scope>NUCLEOTIDE SEQUENCE [LARGE SCALE GENOMIC DNA]</scope>
    <source>
        <strain evidence="1">Intl2013</strain>
        <tissue evidence="1">Whole animal</tissue>
    </source>
</reference>
<evidence type="ECO:0000313" key="1">
    <source>
        <dbReference type="EMBL" id="OAF70614.1"/>
    </source>
</evidence>
<dbReference type="EMBL" id="LWCA01000129">
    <property type="protein sequence ID" value="OAF70614.1"/>
    <property type="molecule type" value="Genomic_DNA"/>
</dbReference>
<protein>
    <submittedName>
        <fullName evidence="1">Uncharacterized protein</fullName>
    </submittedName>
</protein>
<keyword evidence="2" id="KW-1185">Reference proteome</keyword>
<dbReference type="Proteomes" id="UP000078046">
    <property type="component" value="Unassembled WGS sequence"/>
</dbReference>
<gene>
    <name evidence="1" type="ORF">A3Q56_01641</name>
</gene>
<accession>A0A177BAZ8</accession>
<sequence>MEIQFQSSNNLNQTVNQNQMGQMYQNQMLPNSQFNQLNYHNASSDNLMYSSVGNFMYNQQPTIPSQINNSYSQINNILNSEGGSFKNNYNRYPPGRVHITYSNQNANPGNAKILLQKPTQNLFLNENVMFVPPPKKQDKIFHSDNYTRYIDKIITNNSGYSTLKAPQQNQDIDIPQRLPLDWFDNVNPTIDKRKMTKYLWDVRDALIQSLL</sequence>
<organism evidence="1 2">
    <name type="scientific">Intoshia linei</name>
    <dbReference type="NCBI Taxonomy" id="1819745"/>
    <lineage>
        <taxon>Eukaryota</taxon>
        <taxon>Metazoa</taxon>
        <taxon>Spiralia</taxon>
        <taxon>Lophotrochozoa</taxon>
        <taxon>Mesozoa</taxon>
        <taxon>Orthonectida</taxon>
        <taxon>Rhopaluridae</taxon>
        <taxon>Intoshia</taxon>
    </lineage>
</organism>
<comment type="caution">
    <text evidence="1">The sequence shown here is derived from an EMBL/GenBank/DDBJ whole genome shotgun (WGS) entry which is preliminary data.</text>
</comment>
<proteinExistence type="predicted"/>
<name>A0A177BAZ8_9BILA</name>
<dbReference type="AlphaFoldDB" id="A0A177BAZ8"/>
<evidence type="ECO:0000313" key="2">
    <source>
        <dbReference type="Proteomes" id="UP000078046"/>
    </source>
</evidence>